<evidence type="ECO:0000313" key="3">
    <source>
        <dbReference type="Proteomes" id="UP000326924"/>
    </source>
</evidence>
<organism evidence="2 3">
    <name type="scientific">Sphaerosporella brunnea</name>
    <dbReference type="NCBI Taxonomy" id="1250544"/>
    <lineage>
        <taxon>Eukaryota</taxon>
        <taxon>Fungi</taxon>
        <taxon>Dikarya</taxon>
        <taxon>Ascomycota</taxon>
        <taxon>Pezizomycotina</taxon>
        <taxon>Pezizomycetes</taxon>
        <taxon>Pezizales</taxon>
        <taxon>Pyronemataceae</taxon>
        <taxon>Sphaerosporella</taxon>
    </lineage>
</organism>
<name>A0A5J5F5B7_9PEZI</name>
<gene>
    <name evidence="2" type="ORF">FN846DRAFT_391586</name>
</gene>
<feature type="signal peptide" evidence="1">
    <location>
        <begin position="1"/>
        <end position="20"/>
    </location>
</feature>
<dbReference type="InParanoid" id="A0A5J5F5B7"/>
<keyword evidence="1" id="KW-0732">Signal</keyword>
<dbReference type="Proteomes" id="UP000326924">
    <property type="component" value="Unassembled WGS sequence"/>
</dbReference>
<dbReference type="AlphaFoldDB" id="A0A5J5F5B7"/>
<evidence type="ECO:0000256" key="1">
    <source>
        <dbReference type="SAM" id="SignalP"/>
    </source>
</evidence>
<accession>A0A5J5F5B7</accession>
<evidence type="ECO:0000313" key="2">
    <source>
        <dbReference type="EMBL" id="KAA8911733.1"/>
    </source>
</evidence>
<sequence>MLARLLQTTAALLLTLTAAAQPRQAVLNSPIATCTPYRPLQNPSFEDGIGPSFPPWVVNTTSTHVRFGAITGTAHSGERSVLITTGAGRSMVALKQRVDGEERDYRFAAWIRICGECKIAWDVGGAAVVLSDEERGEWRRVEGRVSGRPIDAVRMVATCEGEAEVEIDDVLLEGLCR</sequence>
<dbReference type="Gene3D" id="2.60.120.260">
    <property type="entry name" value="Galactose-binding domain-like"/>
    <property type="match status" value="1"/>
</dbReference>
<keyword evidence="3" id="KW-1185">Reference proteome</keyword>
<reference evidence="2 3" key="1">
    <citation type="submission" date="2019-09" db="EMBL/GenBank/DDBJ databases">
        <title>Draft genome of the ectomycorrhizal ascomycete Sphaerosporella brunnea.</title>
        <authorList>
            <consortium name="DOE Joint Genome Institute"/>
            <person name="Benucci G.M."/>
            <person name="Marozzi G."/>
            <person name="Antonielli L."/>
            <person name="Sanchez S."/>
            <person name="Marco P."/>
            <person name="Wang X."/>
            <person name="Falini L.B."/>
            <person name="Barry K."/>
            <person name="Haridas S."/>
            <person name="Lipzen A."/>
            <person name="Labutti K."/>
            <person name="Grigoriev I.V."/>
            <person name="Murat C."/>
            <person name="Martin F."/>
            <person name="Albertini E."/>
            <person name="Donnini D."/>
            <person name="Bonito G."/>
        </authorList>
    </citation>
    <scope>NUCLEOTIDE SEQUENCE [LARGE SCALE GENOMIC DNA]</scope>
    <source>
        <strain evidence="2 3">Sb_GMNB300</strain>
    </source>
</reference>
<dbReference type="EMBL" id="VXIS01000032">
    <property type="protein sequence ID" value="KAA8911733.1"/>
    <property type="molecule type" value="Genomic_DNA"/>
</dbReference>
<proteinExistence type="predicted"/>
<protein>
    <submittedName>
        <fullName evidence="2">Uncharacterized protein</fullName>
    </submittedName>
</protein>
<feature type="chain" id="PRO_5023874156" evidence="1">
    <location>
        <begin position="21"/>
        <end position="177"/>
    </location>
</feature>
<comment type="caution">
    <text evidence="2">The sequence shown here is derived from an EMBL/GenBank/DDBJ whole genome shotgun (WGS) entry which is preliminary data.</text>
</comment>